<dbReference type="Proteomes" id="UP001107961">
    <property type="component" value="Unassembled WGS sequence"/>
</dbReference>
<protein>
    <recommendedName>
        <fullName evidence="6">Ribosomal RNA small subunit methyltransferase C</fullName>
        <ecNumber evidence="6">2.1.1.172</ecNumber>
    </recommendedName>
    <alternativeName>
        <fullName evidence="6">16S rRNA m2G1207 methyltransferase</fullName>
    </alternativeName>
    <alternativeName>
        <fullName evidence="6">rRNA (guanine-N(2)-)-methyltransferase RsmC</fullName>
    </alternativeName>
</protein>
<dbReference type="PANTHER" id="PTHR47816">
    <property type="entry name" value="RIBOSOMAL RNA SMALL SUBUNIT METHYLTRANSFERASE C"/>
    <property type="match status" value="1"/>
</dbReference>
<feature type="domain" description="Methyltransferase small N-terminal" evidence="8">
    <location>
        <begin position="59"/>
        <end position="137"/>
    </location>
</feature>
<dbReference type="GO" id="GO:0052914">
    <property type="term" value="F:16S rRNA (guanine(1207)-N(2))-methyltransferase activity"/>
    <property type="evidence" value="ECO:0007669"/>
    <property type="project" value="UniProtKB-EC"/>
</dbReference>
<dbReference type="SUPFAM" id="SSF53335">
    <property type="entry name" value="S-adenosyl-L-methionine-dependent methyltransferases"/>
    <property type="match status" value="1"/>
</dbReference>
<dbReference type="Pfam" id="PF05175">
    <property type="entry name" value="MTS"/>
    <property type="match status" value="1"/>
</dbReference>
<keyword evidence="5 6" id="KW-0949">S-adenosyl-L-methionine</keyword>
<dbReference type="Pfam" id="PF08468">
    <property type="entry name" value="MTS_N"/>
    <property type="match status" value="1"/>
</dbReference>
<comment type="subcellular location">
    <subcellularLocation>
        <location evidence="6">Cytoplasm</location>
    </subcellularLocation>
</comment>
<evidence type="ECO:0000256" key="4">
    <source>
        <dbReference type="ARBA" id="ARBA00022679"/>
    </source>
</evidence>
<dbReference type="CDD" id="cd02440">
    <property type="entry name" value="AdoMet_MTases"/>
    <property type="match status" value="1"/>
</dbReference>
<dbReference type="InterPro" id="IPR029063">
    <property type="entry name" value="SAM-dependent_MTases_sf"/>
</dbReference>
<proteinExistence type="inferred from homology"/>
<dbReference type="PANTHER" id="PTHR47816:SF4">
    <property type="entry name" value="RIBOSOMAL RNA SMALL SUBUNIT METHYLTRANSFERASE C"/>
    <property type="match status" value="1"/>
</dbReference>
<comment type="function">
    <text evidence="6">Specifically methylates the guanine in position 1207 of 16S rRNA in the 30S particle.</text>
</comment>
<evidence type="ECO:0000259" key="7">
    <source>
        <dbReference type="Pfam" id="PF05175"/>
    </source>
</evidence>
<dbReference type="EC" id="2.1.1.172" evidence="6"/>
<evidence type="ECO:0000259" key="8">
    <source>
        <dbReference type="Pfam" id="PF08468"/>
    </source>
</evidence>
<dbReference type="RefSeq" id="WP_022996470.1">
    <property type="nucleotide sequence ID" value="NZ_CBDDTQ010000005.1"/>
</dbReference>
<organism evidence="9 10">
    <name type="scientific">Alloalcanivorax xenomutans</name>
    <dbReference type="NCBI Taxonomy" id="1094342"/>
    <lineage>
        <taxon>Bacteria</taxon>
        <taxon>Pseudomonadati</taxon>
        <taxon>Pseudomonadota</taxon>
        <taxon>Gammaproteobacteria</taxon>
        <taxon>Oceanospirillales</taxon>
        <taxon>Alcanivoracaceae</taxon>
        <taxon>Alloalcanivorax</taxon>
    </lineage>
</organism>
<comment type="catalytic activity">
    <reaction evidence="6">
        <text>guanosine(1207) in 16S rRNA + S-adenosyl-L-methionine = N(2)-methylguanosine(1207) in 16S rRNA + S-adenosyl-L-homocysteine + H(+)</text>
        <dbReference type="Rhea" id="RHEA:42736"/>
        <dbReference type="Rhea" id="RHEA-COMP:10213"/>
        <dbReference type="Rhea" id="RHEA-COMP:10214"/>
        <dbReference type="ChEBI" id="CHEBI:15378"/>
        <dbReference type="ChEBI" id="CHEBI:57856"/>
        <dbReference type="ChEBI" id="CHEBI:59789"/>
        <dbReference type="ChEBI" id="CHEBI:74269"/>
        <dbReference type="ChEBI" id="CHEBI:74481"/>
        <dbReference type="EC" id="2.1.1.172"/>
    </reaction>
</comment>
<evidence type="ECO:0000256" key="1">
    <source>
        <dbReference type="ARBA" id="ARBA00022490"/>
    </source>
</evidence>
<dbReference type="InterPro" id="IPR046977">
    <property type="entry name" value="RsmC/RlmG"/>
</dbReference>
<dbReference type="InterPro" id="IPR023543">
    <property type="entry name" value="rRNA_ssu_MeTfrase_C"/>
</dbReference>
<evidence type="ECO:0000256" key="2">
    <source>
        <dbReference type="ARBA" id="ARBA00022552"/>
    </source>
</evidence>
<keyword evidence="4 6" id="KW-0808">Transferase</keyword>
<dbReference type="GO" id="GO:0003676">
    <property type="term" value="F:nucleic acid binding"/>
    <property type="evidence" value="ECO:0007669"/>
    <property type="project" value="InterPro"/>
</dbReference>
<keyword evidence="3 6" id="KW-0489">Methyltransferase</keyword>
<dbReference type="Gene3D" id="3.40.50.150">
    <property type="entry name" value="Vaccinia Virus protein VP39"/>
    <property type="match status" value="2"/>
</dbReference>
<dbReference type="PROSITE" id="PS00092">
    <property type="entry name" value="N6_MTASE"/>
    <property type="match status" value="1"/>
</dbReference>
<evidence type="ECO:0000256" key="6">
    <source>
        <dbReference type="HAMAP-Rule" id="MF_01862"/>
    </source>
</evidence>
<name>A0A9Q3W3H7_9GAMM</name>
<dbReference type="InterPro" id="IPR013675">
    <property type="entry name" value="Mtase_sm_N"/>
</dbReference>
<feature type="domain" description="Methyltransferase small" evidence="7">
    <location>
        <begin position="154"/>
        <end position="319"/>
    </location>
</feature>
<dbReference type="InterPro" id="IPR007848">
    <property type="entry name" value="Small_mtfrase_dom"/>
</dbReference>
<evidence type="ECO:0000313" key="10">
    <source>
        <dbReference type="Proteomes" id="UP001107961"/>
    </source>
</evidence>
<reference evidence="9" key="1">
    <citation type="submission" date="2022-01" db="EMBL/GenBank/DDBJ databases">
        <authorList>
            <person name="Karlyshev A.V."/>
            <person name="Jaspars M."/>
        </authorList>
    </citation>
    <scope>NUCLEOTIDE SEQUENCE</scope>
    <source>
        <strain evidence="9">AGSA3-2</strain>
    </source>
</reference>
<dbReference type="HAMAP" id="MF_01862">
    <property type="entry name" value="16SrRNA_methyltr_C"/>
    <property type="match status" value="1"/>
</dbReference>
<dbReference type="GO" id="GO:0005737">
    <property type="term" value="C:cytoplasm"/>
    <property type="evidence" value="ECO:0007669"/>
    <property type="project" value="UniProtKB-SubCell"/>
</dbReference>
<sequence>MENSTKLLQRQASALAARRAGVVEADDAALADLPAASLWLHADDFTVAADQWRPLPEVAEDTDLLILPLPKAADRMTLLLRHLAGVIRKPLPLWLVGPAKGGIRGGVTRLKGFADDIQLLDSARHCKLYEAQLRPGPPLSLAEQAAVIEVRGARVTSYPGVFSHGRLDEGSDLLLDALEAADVGGGKALDIGCGAGVLTVWLARAGCRVQALDPSATAVAAARATLADNGLSAEIQGGDLFDGITGRFDLLVTNPPFHDGRERTTQITRRLIRQAPEHLQADGELWLVANRELPYAQWLDDAFRQVTVVRETNRFRVYRARR</sequence>
<dbReference type="EMBL" id="JAJVKT010000004">
    <property type="protein sequence ID" value="MCE7507876.1"/>
    <property type="molecule type" value="Genomic_DNA"/>
</dbReference>
<keyword evidence="1 6" id="KW-0963">Cytoplasm</keyword>
<comment type="subunit">
    <text evidence="6">Monomer.</text>
</comment>
<comment type="similarity">
    <text evidence="6">Belongs to the methyltransferase superfamily. RsmC family.</text>
</comment>
<evidence type="ECO:0000313" key="9">
    <source>
        <dbReference type="EMBL" id="MCE7507876.1"/>
    </source>
</evidence>
<evidence type="ECO:0000256" key="5">
    <source>
        <dbReference type="ARBA" id="ARBA00022691"/>
    </source>
</evidence>
<dbReference type="InterPro" id="IPR002052">
    <property type="entry name" value="DNA_methylase_N6_adenine_CS"/>
</dbReference>
<dbReference type="GeneID" id="94687353"/>
<accession>A0A9Q3W3H7</accession>
<evidence type="ECO:0000256" key="3">
    <source>
        <dbReference type="ARBA" id="ARBA00022603"/>
    </source>
</evidence>
<keyword evidence="10" id="KW-1185">Reference proteome</keyword>
<gene>
    <name evidence="6" type="primary">rsmC</name>
    <name evidence="9" type="ORF">LZG35_04455</name>
</gene>
<dbReference type="KEGG" id="axe:P40_13665"/>
<keyword evidence="2 6" id="KW-0698">rRNA processing</keyword>
<dbReference type="AlphaFoldDB" id="A0A9Q3W3H7"/>
<comment type="caution">
    <text evidence="9">The sequence shown here is derived from an EMBL/GenBank/DDBJ whole genome shotgun (WGS) entry which is preliminary data.</text>
</comment>